<keyword evidence="3" id="KW-1185">Reference proteome</keyword>
<feature type="transmembrane region" description="Helical" evidence="1">
    <location>
        <begin position="71"/>
        <end position="87"/>
    </location>
</feature>
<sequence>MASKKQKPTPQPKTDLRPIDVAISQYDSFHQKPVNRIINYICIPVILFSVLGFIWSLPFPALKFLGVYNGYLNWASFVIAFAVYYYMRLSPLMSYAMLLVLFAITYGITQLQAVDKGYLLPQVCIFLFVTANLLQFIGYRIEGKKPTFSDEFKFILTAPLWLLSLVMKKFGLKY</sequence>
<proteinExistence type="predicted"/>
<feature type="transmembrane region" description="Helical" evidence="1">
    <location>
        <begin position="119"/>
        <end position="139"/>
    </location>
</feature>
<accession>A0ABW5XRT6</accession>
<dbReference type="Proteomes" id="UP001597601">
    <property type="component" value="Unassembled WGS sequence"/>
</dbReference>
<keyword evidence="1" id="KW-0812">Transmembrane</keyword>
<reference evidence="3" key="1">
    <citation type="journal article" date="2019" name="Int. J. Syst. Evol. Microbiol.">
        <title>The Global Catalogue of Microorganisms (GCM) 10K type strain sequencing project: providing services to taxonomists for standard genome sequencing and annotation.</title>
        <authorList>
            <consortium name="The Broad Institute Genomics Platform"/>
            <consortium name="The Broad Institute Genome Sequencing Center for Infectious Disease"/>
            <person name="Wu L."/>
            <person name="Ma J."/>
        </authorList>
    </citation>
    <scope>NUCLEOTIDE SEQUENCE [LARGE SCALE GENOMIC DNA]</scope>
    <source>
        <strain evidence="3">KCTC 52232</strain>
    </source>
</reference>
<comment type="caution">
    <text evidence="2">The sequence shown here is derived from an EMBL/GenBank/DDBJ whole genome shotgun (WGS) entry which is preliminary data.</text>
</comment>
<dbReference type="Pfam" id="PF06127">
    <property type="entry name" value="Mpo1-like"/>
    <property type="match status" value="1"/>
</dbReference>
<dbReference type="PANTHER" id="PTHR28026:SF9">
    <property type="entry name" value="2-HYDROXY-PALMITIC ACID DIOXYGENASE MPO1"/>
    <property type="match status" value="1"/>
</dbReference>
<evidence type="ECO:0000256" key="1">
    <source>
        <dbReference type="SAM" id="Phobius"/>
    </source>
</evidence>
<evidence type="ECO:0000313" key="3">
    <source>
        <dbReference type="Proteomes" id="UP001597601"/>
    </source>
</evidence>
<keyword evidence="1" id="KW-0472">Membrane</keyword>
<name>A0ABW5XRT6_9SPHI</name>
<dbReference type="PANTHER" id="PTHR28026">
    <property type="entry name" value="DUF962 DOMAIN PROTEIN (AFU_ORTHOLOGUE AFUA_8G05310)"/>
    <property type="match status" value="1"/>
</dbReference>
<keyword evidence="1" id="KW-1133">Transmembrane helix</keyword>
<dbReference type="InterPro" id="IPR009305">
    <property type="entry name" value="Mpo1-like"/>
</dbReference>
<dbReference type="RefSeq" id="WP_377126232.1">
    <property type="nucleotide sequence ID" value="NZ_JBHUHN010000001.1"/>
</dbReference>
<evidence type="ECO:0000313" key="2">
    <source>
        <dbReference type="EMBL" id="MFD2864902.1"/>
    </source>
</evidence>
<dbReference type="EMBL" id="JBHUON010000009">
    <property type="protein sequence ID" value="MFD2864902.1"/>
    <property type="molecule type" value="Genomic_DNA"/>
</dbReference>
<feature type="transmembrane region" description="Helical" evidence="1">
    <location>
        <begin position="37"/>
        <end position="59"/>
    </location>
</feature>
<protein>
    <submittedName>
        <fullName evidence="2">DUF962 domain-containing protein</fullName>
    </submittedName>
</protein>
<organism evidence="2 3">
    <name type="scientific">Mucilaginibacter antarcticus</name>
    <dbReference type="NCBI Taxonomy" id="1855725"/>
    <lineage>
        <taxon>Bacteria</taxon>
        <taxon>Pseudomonadati</taxon>
        <taxon>Bacteroidota</taxon>
        <taxon>Sphingobacteriia</taxon>
        <taxon>Sphingobacteriales</taxon>
        <taxon>Sphingobacteriaceae</taxon>
        <taxon>Mucilaginibacter</taxon>
    </lineage>
</organism>
<gene>
    <name evidence="2" type="ORF">ACFSYC_09400</name>
</gene>
<feature type="transmembrane region" description="Helical" evidence="1">
    <location>
        <begin position="94"/>
        <end position="113"/>
    </location>
</feature>